<feature type="compositionally biased region" description="Basic and acidic residues" evidence="1">
    <location>
        <begin position="213"/>
        <end position="224"/>
    </location>
</feature>
<feature type="compositionally biased region" description="Basic and acidic residues" evidence="1">
    <location>
        <begin position="522"/>
        <end position="531"/>
    </location>
</feature>
<name>A0AAD1U5A5_EUPCR</name>
<keyword evidence="3" id="KW-1185">Reference proteome</keyword>
<dbReference type="EMBL" id="CAMPGE010003407">
    <property type="protein sequence ID" value="CAI2362241.1"/>
    <property type="molecule type" value="Genomic_DNA"/>
</dbReference>
<proteinExistence type="predicted"/>
<feature type="region of interest" description="Disordered" evidence="1">
    <location>
        <begin position="1"/>
        <end position="36"/>
    </location>
</feature>
<sequence>MEDKSQTPDLVVEDPQVTQTEKPEIVDAEGNTSTKDDVNFKNQEPEVKETCIQEKLIYYCSSFDLNVKEWYTEYENVEIFKKRMKKLGRKWIKLVYQSVETTSQISSESANESDELYSEETEDNINSHCLNVATEYYLISTKKKEEDSFDEFHMGLKEYFIKKGYIIVDEPLFESLAHTFHILAETEQENISKKKTADEKFEKEYRKTKKRDKKMEQKHVRTEEENQNSADPKLVSKSRHKRYKTMIPGYNIIKKRIITPLLLASERVVEYCTPSQADQKENEAVEAEAYEDSQLADKLAKLSLDEIEKRNRKRKIKSLRKSSKNFNISKSLVDKASDCVDFISERMPVESKVTRNFVTNMIELSDSAINRISQSCEGIDSSESNNINMRFIKPSKKFYNLLMSVWIKMDTTSIFELTEEQFTENVKQALEQENIAWSDAYLEPTITFYNVAREEFMTLYQTQKDESSDQDMEPGNFIFSVTRFFASIKSTLLEMWHSEIVQKSAEFTSASAADEQSEESQEEQKRPSGEL</sequence>
<evidence type="ECO:0000256" key="1">
    <source>
        <dbReference type="SAM" id="MobiDB-lite"/>
    </source>
</evidence>
<protein>
    <submittedName>
        <fullName evidence="2">Uncharacterized protein</fullName>
    </submittedName>
</protein>
<accession>A0AAD1U5A5</accession>
<organism evidence="2 3">
    <name type="scientific">Euplotes crassus</name>
    <dbReference type="NCBI Taxonomy" id="5936"/>
    <lineage>
        <taxon>Eukaryota</taxon>
        <taxon>Sar</taxon>
        <taxon>Alveolata</taxon>
        <taxon>Ciliophora</taxon>
        <taxon>Intramacronucleata</taxon>
        <taxon>Spirotrichea</taxon>
        <taxon>Hypotrichia</taxon>
        <taxon>Euplotida</taxon>
        <taxon>Euplotidae</taxon>
        <taxon>Moneuplotes</taxon>
    </lineage>
</organism>
<reference evidence="2" key="1">
    <citation type="submission" date="2023-07" db="EMBL/GenBank/DDBJ databases">
        <authorList>
            <consortium name="AG Swart"/>
            <person name="Singh M."/>
            <person name="Singh A."/>
            <person name="Seah K."/>
            <person name="Emmerich C."/>
        </authorList>
    </citation>
    <scope>NUCLEOTIDE SEQUENCE</scope>
    <source>
        <strain evidence="2">DP1</strain>
    </source>
</reference>
<gene>
    <name evidence="2" type="ORF">ECRASSUSDP1_LOCUS3563</name>
</gene>
<dbReference type="Proteomes" id="UP001295684">
    <property type="component" value="Unassembled WGS sequence"/>
</dbReference>
<feature type="region of interest" description="Disordered" evidence="1">
    <location>
        <begin position="507"/>
        <end position="531"/>
    </location>
</feature>
<dbReference type="AlphaFoldDB" id="A0AAD1U5A5"/>
<feature type="compositionally biased region" description="Basic and acidic residues" evidence="1">
    <location>
        <begin position="191"/>
        <end position="205"/>
    </location>
</feature>
<feature type="region of interest" description="Disordered" evidence="1">
    <location>
        <begin position="191"/>
        <end position="236"/>
    </location>
</feature>
<evidence type="ECO:0000313" key="3">
    <source>
        <dbReference type="Proteomes" id="UP001295684"/>
    </source>
</evidence>
<evidence type="ECO:0000313" key="2">
    <source>
        <dbReference type="EMBL" id="CAI2362241.1"/>
    </source>
</evidence>
<comment type="caution">
    <text evidence="2">The sequence shown here is derived from an EMBL/GenBank/DDBJ whole genome shotgun (WGS) entry which is preliminary data.</text>
</comment>